<dbReference type="Pfam" id="PF04940">
    <property type="entry name" value="BLUF"/>
    <property type="match status" value="1"/>
</dbReference>
<dbReference type="Gene3D" id="3.30.70.100">
    <property type="match status" value="1"/>
</dbReference>
<protein>
    <recommendedName>
        <fullName evidence="1">BLUF domain-containing protein</fullName>
    </recommendedName>
</protein>
<accession>A0A2S7WMK1</accession>
<proteinExistence type="predicted"/>
<dbReference type="EMBL" id="MSCN01000001">
    <property type="protein sequence ID" value="PQJ78686.1"/>
    <property type="molecule type" value="Genomic_DNA"/>
</dbReference>
<dbReference type="GO" id="GO:0009882">
    <property type="term" value="F:blue light photoreceptor activity"/>
    <property type="evidence" value="ECO:0007669"/>
    <property type="project" value="InterPro"/>
</dbReference>
<feature type="domain" description="BLUF" evidence="1">
    <location>
        <begin position="2"/>
        <end position="93"/>
    </location>
</feature>
<dbReference type="SMART" id="SM01034">
    <property type="entry name" value="BLUF"/>
    <property type="match status" value="1"/>
</dbReference>
<dbReference type="PROSITE" id="PS50925">
    <property type="entry name" value="BLUF"/>
    <property type="match status" value="1"/>
</dbReference>
<dbReference type="InterPro" id="IPR007024">
    <property type="entry name" value="BLUF_domain"/>
</dbReference>
<comment type="caution">
    <text evidence="2">The sequence shown here is derived from an EMBL/GenBank/DDBJ whole genome shotgun (WGS) entry which is preliminary data.</text>
</comment>
<dbReference type="SUPFAM" id="SSF54975">
    <property type="entry name" value="Acylphosphatase/BLUF domain-like"/>
    <property type="match status" value="1"/>
</dbReference>
<evidence type="ECO:0000313" key="3">
    <source>
        <dbReference type="Proteomes" id="UP000238882"/>
    </source>
</evidence>
<reference evidence="2 3" key="1">
    <citation type="submission" date="2016-12" db="EMBL/GenBank/DDBJ databases">
        <title>Trade-off between light-utilization and light-protection in marine flavobacteria.</title>
        <authorList>
            <person name="Kumagai Y."/>
            <person name="Yoshizawa S."/>
            <person name="Kogure K."/>
            <person name="Iwasaki W."/>
        </authorList>
    </citation>
    <scope>NUCLEOTIDE SEQUENCE [LARGE SCALE GENOMIC DNA]</scope>
    <source>
        <strain evidence="2 3">NBRC 108759</strain>
    </source>
</reference>
<sequence>MIQQIVYYSISDTIITESKLNEILEPSRINNSKKNITGCLLYHNKVFLQLLEGKRDIIHQLYKKIQKDKRHSNVTLIIEEDIKKRMFPGWSMAFHEFDSNKAKVDKFVESIDFFSKSIPKKTEAIDLFWRMAKQIVVKQ</sequence>
<dbReference type="InterPro" id="IPR036046">
    <property type="entry name" value="Acylphosphatase-like_dom_sf"/>
</dbReference>
<keyword evidence="3" id="KW-1185">Reference proteome</keyword>
<name>A0A2S7WMK1_9FLAO</name>
<dbReference type="Proteomes" id="UP000238882">
    <property type="component" value="Unassembled WGS sequence"/>
</dbReference>
<dbReference type="RefSeq" id="WP_105015280.1">
    <property type="nucleotide sequence ID" value="NZ_MSCN01000001.1"/>
</dbReference>
<organism evidence="2 3">
    <name type="scientific">Polaribacter porphyrae</name>
    <dbReference type="NCBI Taxonomy" id="1137780"/>
    <lineage>
        <taxon>Bacteria</taxon>
        <taxon>Pseudomonadati</taxon>
        <taxon>Bacteroidota</taxon>
        <taxon>Flavobacteriia</taxon>
        <taxon>Flavobacteriales</taxon>
        <taxon>Flavobacteriaceae</taxon>
    </lineage>
</organism>
<evidence type="ECO:0000313" key="2">
    <source>
        <dbReference type="EMBL" id="PQJ78686.1"/>
    </source>
</evidence>
<evidence type="ECO:0000259" key="1">
    <source>
        <dbReference type="PROSITE" id="PS50925"/>
    </source>
</evidence>
<dbReference type="GO" id="GO:0071949">
    <property type="term" value="F:FAD binding"/>
    <property type="evidence" value="ECO:0007669"/>
    <property type="project" value="InterPro"/>
</dbReference>
<gene>
    <name evidence="2" type="ORF">BTO18_05575</name>
</gene>
<dbReference type="AlphaFoldDB" id="A0A2S7WMK1"/>
<dbReference type="OrthoDB" id="1122028at2"/>